<gene>
    <name evidence="2" type="ORF">FPE_LOCUS13078</name>
</gene>
<evidence type="ECO:0000313" key="3">
    <source>
        <dbReference type="Proteomes" id="UP000834106"/>
    </source>
</evidence>
<name>A0AAD1ZBB9_9LAMI</name>
<feature type="compositionally biased region" description="Basic and acidic residues" evidence="1">
    <location>
        <begin position="23"/>
        <end position="38"/>
    </location>
</feature>
<accession>A0AAD1ZBB9</accession>
<protein>
    <submittedName>
        <fullName evidence="2">Uncharacterized protein</fullName>
    </submittedName>
</protein>
<proteinExistence type="predicted"/>
<dbReference type="EMBL" id="OU503043">
    <property type="protein sequence ID" value="CAI9765648.1"/>
    <property type="molecule type" value="Genomic_DNA"/>
</dbReference>
<reference evidence="2" key="1">
    <citation type="submission" date="2023-05" db="EMBL/GenBank/DDBJ databases">
        <authorList>
            <person name="Huff M."/>
        </authorList>
    </citation>
    <scope>NUCLEOTIDE SEQUENCE</scope>
</reference>
<dbReference type="Proteomes" id="UP000834106">
    <property type="component" value="Chromosome 8"/>
</dbReference>
<feature type="compositionally biased region" description="Basic residues" evidence="1">
    <location>
        <begin position="39"/>
        <end position="48"/>
    </location>
</feature>
<keyword evidence="3" id="KW-1185">Reference proteome</keyword>
<dbReference type="AlphaFoldDB" id="A0AAD1ZBB9"/>
<feature type="region of interest" description="Disordered" evidence="1">
    <location>
        <begin position="21"/>
        <end position="55"/>
    </location>
</feature>
<dbReference type="PANTHER" id="PTHR34567:SF3">
    <property type="entry name" value="FK506-BINDING-LIKE PROTEIN"/>
    <property type="match status" value="1"/>
</dbReference>
<dbReference type="PANTHER" id="PTHR34567">
    <property type="entry name" value="FK506-BINDING-LIKE PROTEIN"/>
    <property type="match status" value="1"/>
</dbReference>
<sequence length="242" mass="28448">METYQFSIGYEKSQISGILTMENSRRQRWDNHRQEPPRRKSPQYKKPPRGSWQPRVPSWEKEFCKVIGEEAFSNAKKRFWAKSQGLPCDASLPDPDLYIDEINWSSEIDPEVQLELECNPEIPKAGLHDWDGTANVCADYLNNTWHVSDVGGAIGHMPWEGNWNDNWGWNHSNGHENQEVKPIKPKNFEDKKADNVQGSWDGNNMGRVDDAGRYLSRYRTPRFQSNEHRKNHLWWNDRGRRR</sequence>
<organism evidence="2 3">
    <name type="scientific">Fraxinus pennsylvanica</name>
    <dbReference type="NCBI Taxonomy" id="56036"/>
    <lineage>
        <taxon>Eukaryota</taxon>
        <taxon>Viridiplantae</taxon>
        <taxon>Streptophyta</taxon>
        <taxon>Embryophyta</taxon>
        <taxon>Tracheophyta</taxon>
        <taxon>Spermatophyta</taxon>
        <taxon>Magnoliopsida</taxon>
        <taxon>eudicotyledons</taxon>
        <taxon>Gunneridae</taxon>
        <taxon>Pentapetalae</taxon>
        <taxon>asterids</taxon>
        <taxon>lamiids</taxon>
        <taxon>Lamiales</taxon>
        <taxon>Oleaceae</taxon>
        <taxon>Oleeae</taxon>
        <taxon>Fraxinus</taxon>
    </lineage>
</organism>
<evidence type="ECO:0000313" key="2">
    <source>
        <dbReference type="EMBL" id="CAI9765648.1"/>
    </source>
</evidence>
<evidence type="ECO:0000256" key="1">
    <source>
        <dbReference type="SAM" id="MobiDB-lite"/>
    </source>
</evidence>